<dbReference type="OrthoDB" id="9768714at2"/>
<dbReference type="PANTHER" id="PTHR30524">
    <property type="entry name" value="MANNITOL-1-PHOSPHATE 5-DEHYDROGENASE"/>
    <property type="match status" value="1"/>
</dbReference>
<evidence type="ECO:0000259" key="4">
    <source>
        <dbReference type="Pfam" id="PF01232"/>
    </source>
</evidence>
<dbReference type="SUPFAM" id="SSF48179">
    <property type="entry name" value="6-phosphogluconate dehydrogenase C-terminal domain-like"/>
    <property type="match status" value="1"/>
</dbReference>
<organism evidence="6 7">
    <name type="scientific">Paenibacillus faecis</name>
    <dbReference type="NCBI Taxonomy" id="862114"/>
    <lineage>
        <taxon>Bacteria</taxon>
        <taxon>Bacillati</taxon>
        <taxon>Bacillota</taxon>
        <taxon>Bacilli</taxon>
        <taxon>Bacillales</taxon>
        <taxon>Paenibacillaceae</taxon>
        <taxon>Paenibacillus</taxon>
    </lineage>
</organism>
<dbReference type="GO" id="GO:0009026">
    <property type="term" value="F:tagaturonate reductase activity"/>
    <property type="evidence" value="ECO:0007669"/>
    <property type="project" value="TreeGrafter"/>
</dbReference>
<evidence type="ECO:0000313" key="7">
    <source>
        <dbReference type="Proteomes" id="UP000325218"/>
    </source>
</evidence>
<dbReference type="GO" id="GO:0005829">
    <property type="term" value="C:cytosol"/>
    <property type="evidence" value="ECO:0007669"/>
    <property type="project" value="TreeGrafter"/>
</dbReference>
<comment type="catalytic activity">
    <reaction evidence="3">
        <text>D-mannitol 1-phosphate + NAD(+) = beta-D-fructose 6-phosphate + NADH + H(+)</text>
        <dbReference type="Rhea" id="RHEA:19661"/>
        <dbReference type="ChEBI" id="CHEBI:15378"/>
        <dbReference type="ChEBI" id="CHEBI:57540"/>
        <dbReference type="ChEBI" id="CHEBI:57634"/>
        <dbReference type="ChEBI" id="CHEBI:57945"/>
        <dbReference type="ChEBI" id="CHEBI:61381"/>
        <dbReference type="EC" id="1.1.1.17"/>
    </reaction>
</comment>
<protein>
    <submittedName>
        <fullName evidence="6">Tagaturonate reductase</fullName>
    </submittedName>
</protein>
<dbReference type="InterPro" id="IPR013328">
    <property type="entry name" value="6PGD_dom2"/>
</dbReference>
<reference evidence="6 7" key="1">
    <citation type="submission" date="2019-08" db="EMBL/GenBank/DDBJ databases">
        <title>Genome sequencing of Paenibacillus faecis DSM 23593(T).</title>
        <authorList>
            <person name="Kook J.-K."/>
            <person name="Park S.-N."/>
            <person name="Lim Y.K."/>
        </authorList>
    </citation>
    <scope>NUCLEOTIDE SEQUENCE [LARGE SCALE GENOMIC DNA]</scope>
    <source>
        <strain evidence="6 7">DSM 23593</strain>
    </source>
</reference>
<dbReference type="Gene3D" id="1.10.1040.10">
    <property type="entry name" value="N-(1-d-carboxylethyl)-l-norvaline Dehydrogenase, domain 2"/>
    <property type="match status" value="1"/>
</dbReference>
<evidence type="ECO:0000259" key="5">
    <source>
        <dbReference type="Pfam" id="PF08125"/>
    </source>
</evidence>
<dbReference type="GO" id="GO:0008926">
    <property type="term" value="F:mannitol-1-phosphate 5-dehydrogenase activity"/>
    <property type="evidence" value="ECO:0007669"/>
    <property type="project" value="UniProtKB-EC"/>
</dbReference>
<accession>A0A5D0CS48</accession>
<dbReference type="InterPro" id="IPR000669">
    <property type="entry name" value="Mannitol_DH"/>
</dbReference>
<dbReference type="InterPro" id="IPR013118">
    <property type="entry name" value="Mannitol_DH_C"/>
</dbReference>
<feature type="domain" description="Mannitol dehydrogenase N-terminal" evidence="4">
    <location>
        <begin position="19"/>
        <end position="258"/>
    </location>
</feature>
<dbReference type="PRINTS" id="PR00084">
    <property type="entry name" value="MTLDHDRGNASE"/>
</dbReference>
<dbReference type="EMBL" id="VSDO01000002">
    <property type="protein sequence ID" value="TYA12789.1"/>
    <property type="molecule type" value="Genomic_DNA"/>
</dbReference>
<name>A0A5D0CS48_9BACL</name>
<dbReference type="Pfam" id="PF01232">
    <property type="entry name" value="Mannitol_dh"/>
    <property type="match status" value="1"/>
</dbReference>
<evidence type="ECO:0000256" key="1">
    <source>
        <dbReference type="ARBA" id="ARBA00023002"/>
    </source>
</evidence>
<dbReference type="AlphaFoldDB" id="A0A5D0CS48"/>
<gene>
    <name evidence="6" type="ORF">FRY98_08755</name>
</gene>
<evidence type="ECO:0000256" key="3">
    <source>
        <dbReference type="ARBA" id="ARBA00048615"/>
    </source>
</evidence>
<dbReference type="NCBIfam" id="NF002969">
    <property type="entry name" value="PRK03643.1"/>
    <property type="match status" value="1"/>
</dbReference>
<dbReference type="PANTHER" id="PTHR30524:SF0">
    <property type="entry name" value="ALTRONATE OXIDOREDUCTASE-RELATED"/>
    <property type="match status" value="1"/>
</dbReference>
<dbReference type="InterPro" id="IPR008927">
    <property type="entry name" value="6-PGluconate_DH-like_C_sf"/>
</dbReference>
<sequence length="477" mass="54193">MTQRLSRTAYPDLPRYPEKMIQFGEGNFMRAFVDWQLQQMNKQGLFQGSAVLIQPLENGLGGMLAEQDYLYTVLLNGIHDRKTVNDREIVTSVSRLINPYTDYEAFLALAEDDRLEFITSNTTEAGIAYRPEDTLDGGPQVSFPGKLTALLYRRFQLGKKGFVLIPCELIDRNGEKLKEIVHKYAEDWNLGEDFIRWLEQENTFCCSLVDRIVPGYPRDKAAELEQELGYRDSLMVTAEPFLFWVIEGPAWLADRLPLAAAGLNVVVTEDMTPYRERKVHLLNGPHTAMVSLGLLAGLETVEDVMNDEVFSAFVDRLLQDELIPMLDLPRPELESYAESVLERFKNPFIRHELTSIYLNSISKFKTRLLPVLLRYVRERGELPPLMTLAFAALLLGYRADRLKPQDSPEVLDAFREAWSRPDEFITAILRKSEFWGQDLTAVPGLEAKLSSMLKLLEASGSRAALEQSLGGEIVCSE</sequence>
<dbReference type="Proteomes" id="UP000325218">
    <property type="component" value="Unassembled WGS sequence"/>
</dbReference>
<dbReference type="Gene3D" id="3.40.50.720">
    <property type="entry name" value="NAD(P)-binding Rossmann-like Domain"/>
    <property type="match status" value="1"/>
</dbReference>
<dbReference type="InterPro" id="IPR013131">
    <property type="entry name" value="Mannitol_DH_N"/>
</dbReference>
<dbReference type="RefSeq" id="WP_148451391.1">
    <property type="nucleotide sequence ID" value="NZ_VSDO01000002.1"/>
</dbReference>
<keyword evidence="7" id="KW-1185">Reference proteome</keyword>
<keyword evidence="1" id="KW-0560">Oxidoreductase</keyword>
<dbReference type="GO" id="GO:0019592">
    <property type="term" value="P:mannitol catabolic process"/>
    <property type="evidence" value="ECO:0007669"/>
    <property type="project" value="TreeGrafter"/>
</dbReference>
<feature type="domain" description="Mannitol dehydrogenase C-terminal" evidence="5">
    <location>
        <begin position="270"/>
        <end position="453"/>
    </location>
</feature>
<comment type="caution">
    <text evidence="6">The sequence shown here is derived from an EMBL/GenBank/DDBJ whole genome shotgun (WGS) entry which is preliminary data.</text>
</comment>
<evidence type="ECO:0000256" key="2">
    <source>
        <dbReference type="ARBA" id="ARBA00023027"/>
    </source>
</evidence>
<dbReference type="InterPro" id="IPR036291">
    <property type="entry name" value="NAD(P)-bd_dom_sf"/>
</dbReference>
<keyword evidence="2" id="KW-0520">NAD</keyword>
<dbReference type="SUPFAM" id="SSF51735">
    <property type="entry name" value="NAD(P)-binding Rossmann-fold domains"/>
    <property type="match status" value="1"/>
</dbReference>
<proteinExistence type="predicted"/>
<dbReference type="GO" id="GO:0019698">
    <property type="term" value="P:D-galacturonate catabolic process"/>
    <property type="evidence" value="ECO:0007669"/>
    <property type="project" value="TreeGrafter"/>
</dbReference>
<dbReference type="Pfam" id="PF08125">
    <property type="entry name" value="Mannitol_dh_C"/>
    <property type="match status" value="1"/>
</dbReference>
<evidence type="ECO:0000313" key="6">
    <source>
        <dbReference type="EMBL" id="TYA12789.1"/>
    </source>
</evidence>